<name>A0AAD6RTE6_9ROSI</name>
<evidence type="ECO:0000313" key="2">
    <source>
        <dbReference type="Proteomes" id="UP001164929"/>
    </source>
</evidence>
<dbReference type="AlphaFoldDB" id="A0AAD6RTE6"/>
<accession>A0AAD6RTE6</accession>
<sequence length="65" mass="7473">MFNKNLEISKVDPFLFENKSPFLKHKVQQELGNDKPVFHVISVPSLSRSAVQSFMHQTSSQLRSI</sequence>
<comment type="caution">
    <text evidence="1">The sequence shown here is derived from an EMBL/GenBank/DDBJ whole genome shotgun (WGS) entry which is preliminary data.</text>
</comment>
<proteinExistence type="predicted"/>
<dbReference type="Proteomes" id="UP001164929">
    <property type="component" value="Chromosome 1"/>
</dbReference>
<protein>
    <submittedName>
        <fullName evidence="1">Uncharacterized protein</fullName>
    </submittedName>
</protein>
<keyword evidence="2" id="KW-1185">Reference proteome</keyword>
<dbReference type="EMBL" id="JAQIZT010000001">
    <property type="protein sequence ID" value="KAJ7014714.1"/>
    <property type="molecule type" value="Genomic_DNA"/>
</dbReference>
<reference evidence="1 2" key="1">
    <citation type="journal article" date="2023" name="Mol. Ecol. Resour.">
        <title>Chromosome-level genome assembly of a triploid poplar Populus alba 'Berolinensis'.</title>
        <authorList>
            <person name="Chen S."/>
            <person name="Yu Y."/>
            <person name="Wang X."/>
            <person name="Wang S."/>
            <person name="Zhang T."/>
            <person name="Zhou Y."/>
            <person name="He R."/>
            <person name="Meng N."/>
            <person name="Wang Y."/>
            <person name="Liu W."/>
            <person name="Liu Z."/>
            <person name="Liu J."/>
            <person name="Guo Q."/>
            <person name="Huang H."/>
            <person name="Sederoff R.R."/>
            <person name="Wang G."/>
            <person name="Qu G."/>
            <person name="Chen S."/>
        </authorList>
    </citation>
    <scope>NUCLEOTIDE SEQUENCE [LARGE SCALE GENOMIC DNA]</scope>
    <source>
        <strain evidence="1">SC-2020</strain>
    </source>
</reference>
<evidence type="ECO:0000313" key="1">
    <source>
        <dbReference type="EMBL" id="KAJ7014714.1"/>
    </source>
</evidence>
<organism evidence="1 2">
    <name type="scientific">Populus alba x Populus x berolinensis</name>
    <dbReference type="NCBI Taxonomy" id="444605"/>
    <lineage>
        <taxon>Eukaryota</taxon>
        <taxon>Viridiplantae</taxon>
        <taxon>Streptophyta</taxon>
        <taxon>Embryophyta</taxon>
        <taxon>Tracheophyta</taxon>
        <taxon>Spermatophyta</taxon>
        <taxon>Magnoliopsida</taxon>
        <taxon>eudicotyledons</taxon>
        <taxon>Gunneridae</taxon>
        <taxon>Pentapetalae</taxon>
        <taxon>rosids</taxon>
        <taxon>fabids</taxon>
        <taxon>Malpighiales</taxon>
        <taxon>Salicaceae</taxon>
        <taxon>Saliceae</taxon>
        <taxon>Populus</taxon>
    </lineage>
</organism>
<gene>
    <name evidence="1" type="ORF">NC653_004115</name>
</gene>